<dbReference type="GeneID" id="84648530"/>
<accession>A0A511NC91</accession>
<dbReference type="RefSeq" id="WP_019973733.1">
    <property type="nucleotide sequence ID" value="NZ_BJXC01000001.1"/>
</dbReference>
<dbReference type="STRING" id="1218108.GCA_000382425_00232"/>
<dbReference type="Pfam" id="PF14595">
    <property type="entry name" value="Thioredoxin_9"/>
    <property type="match status" value="1"/>
</dbReference>
<dbReference type="Gene3D" id="3.40.30.10">
    <property type="entry name" value="Glutaredoxin"/>
    <property type="match status" value="1"/>
</dbReference>
<dbReference type="Proteomes" id="UP000321245">
    <property type="component" value="Unassembled WGS sequence"/>
</dbReference>
<evidence type="ECO:0000313" key="2">
    <source>
        <dbReference type="Proteomes" id="UP000321245"/>
    </source>
</evidence>
<dbReference type="SUPFAM" id="SSF52833">
    <property type="entry name" value="Thioredoxin-like"/>
    <property type="match status" value="1"/>
</dbReference>
<name>A0A511NC91_9FLAO</name>
<reference evidence="1 2" key="1">
    <citation type="submission" date="2019-07" db="EMBL/GenBank/DDBJ databases">
        <title>Whole genome shotgun sequence of Empedobacter brevis NBRC 14943.</title>
        <authorList>
            <person name="Hosoyama A."/>
            <person name="Uohara A."/>
            <person name="Ohji S."/>
            <person name="Ichikawa N."/>
        </authorList>
    </citation>
    <scope>NUCLEOTIDE SEQUENCE [LARGE SCALE GENOMIC DNA]</scope>
    <source>
        <strain evidence="1 2">NBRC 14943</strain>
    </source>
</reference>
<dbReference type="EMBL" id="BJXC01000001">
    <property type="protein sequence ID" value="GEM50444.1"/>
    <property type="molecule type" value="Genomic_DNA"/>
</dbReference>
<protein>
    <submittedName>
        <fullName evidence="1">Thioredoxin</fullName>
    </submittedName>
</protein>
<evidence type="ECO:0000313" key="1">
    <source>
        <dbReference type="EMBL" id="GEM50444.1"/>
    </source>
</evidence>
<gene>
    <name evidence="1" type="ORF">EB1_02340</name>
</gene>
<dbReference type="AlphaFoldDB" id="A0A511NC91"/>
<proteinExistence type="predicted"/>
<dbReference type="OrthoDB" id="6120799at2"/>
<sequence length="201" mass="23510">MNLVEYINKGLTYENYIVRVEDDLENEIENDDPKEYVQYYALGLQRMNRIFKTFKLSPIQEKRIQSTANNLKFLIITEGWCGDASQILPVVEKLANALNSSTHYILRDENMELMEKYKTNGALSIPIIIGVNERNEEIFRFGPRPKAGMEMLARFKNNPDIYSADDFHEDLQRYYNENKGEDIVNEILDLIDENLINETID</sequence>
<organism evidence="1 2">
    <name type="scientific">Empedobacter brevis NBRC 14943 = ATCC 43319</name>
    <dbReference type="NCBI Taxonomy" id="1218108"/>
    <lineage>
        <taxon>Bacteria</taxon>
        <taxon>Pseudomonadati</taxon>
        <taxon>Bacteroidota</taxon>
        <taxon>Flavobacteriia</taxon>
        <taxon>Flavobacteriales</taxon>
        <taxon>Weeksellaceae</taxon>
        <taxon>Empedobacter</taxon>
    </lineage>
</organism>
<comment type="caution">
    <text evidence="1">The sequence shown here is derived from an EMBL/GenBank/DDBJ whole genome shotgun (WGS) entry which is preliminary data.</text>
</comment>
<keyword evidence="2" id="KW-1185">Reference proteome</keyword>
<dbReference type="InterPro" id="IPR036249">
    <property type="entry name" value="Thioredoxin-like_sf"/>
</dbReference>